<evidence type="ECO:0000313" key="3">
    <source>
        <dbReference type="Proteomes" id="UP001148614"/>
    </source>
</evidence>
<name>A0A9W8NFW1_9PEZI</name>
<evidence type="ECO:0000313" key="2">
    <source>
        <dbReference type="EMBL" id="KAJ3573565.1"/>
    </source>
</evidence>
<accession>A0A9W8NFW1</accession>
<dbReference type="VEuPathDB" id="FungiDB:F4678DRAFT_477490"/>
<keyword evidence="3" id="KW-1185">Reference proteome</keyword>
<dbReference type="EMBL" id="JANPWZ010000672">
    <property type="protein sequence ID" value="KAJ3573565.1"/>
    <property type="molecule type" value="Genomic_DNA"/>
</dbReference>
<proteinExistence type="predicted"/>
<feature type="compositionally biased region" description="Acidic residues" evidence="1">
    <location>
        <begin position="241"/>
        <end position="255"/>
    </location>
</feature>
<feature type="compositionally biased region" description="Basic and acidic residues" evidence="1">
    <location>
        <begin position="394"/>
        <end position="404"/>
    </location>
</feature>
<comment type="caution">
    <text evidence="2">The sequence shown here is derived from an EMBL/GenBank/DDBJ whole genome shotgun (WGS) entry which is preliminary data.</text>
</comment>
<gene>
    <name evidence="2" type="ORF">NPX13_g4647</name>
</gene>
<evidence type="ECO:0000256" key="1">
    <source>
        <dbReference type="SAM" id="MobiDB-lite"/>
    </source>
</evidence>
<dbReference type="AlphaFoldDB" id="A0A9W8NFW1"/>
<protein>
    <submittedName>
        <fullName evidence="2">Uncharacterized protein</fullName>
    </submittedName>
</protein>
<sequence length="412" mass="45279">MSSSTTSSAREPKWALPQVQVIRYLTAHILYKGKVTLREMERFLSALWPEGLSQGLYQLLDVKSPSLINEATSGLAACEADRKAMICNEFAERVQDTRCITPVMLKGLLVALSGSTNIPVARHELYVRWTLCQAHDIIHLGNQIQLEEDVTQETMDWFVCAIWPHSSSQAVTWPLRHGVHSALSIDSIDECLVSPAIRDEFVGLVLGATQITDLIMDWLYQALFPSERGGSLDVDGKDPGSDDEDESYTLDEETSGDDKPSQTQLDLFCGKGIADSDKKIMLPPQSLPGLEIWDSGSTILDDKSLDYPGASAIEEKSQFEEAAESLLQLSRDDSPAAPNRFMHAGHGLAGNSSLHDGFAPFARPDQGGGGHNGSFCMENEEKSTELQHMPSKRCRVEEGNDRPCKRLKGSAT</sequence>
<feature type="region of interest" description="Disordered" evidence="1">
    <location>
        <begin position="361"/>
        <end position="412"/>
    </location>
</feature>
<feature type="region of interest" description="Disordered" evidence="1">
    <location>
        <begin position="230"/>
        <end position="262"/>
    </location>
</feature>
<reference evidence="2" key="1">
    <citation type="submission" date="2022-07" db="EMBL/GenBank/DDBJ databases">
        <title>Genome Sequence of Xylaria arbuscula.</title>
        <authorList>
            <person name="Buettner E."/>
        </authorList>
    </citation>
    <scope>NUCLEOTIDE SEQUENCE</scope>
    <source>
        <strain evidence="2">VT107</strain>
    </source>
</reference>
<dbReference type="Proteomes" id="UP001148614">
    <property type="component" value="Unassembled WGS sequence"/>
</dbReference>
<organism evidence="2 3">
    <name type="scientific">Xylaria arbuscula</name>
    <dbReference type="NCBI Taxonomy" id="114810"/>
    <lineage>
        <taxon>Eukaryota</taxon>
        <taxon>Fungi</taxon>
        <taxon>Dikarya</taxon>
        <taxon>Ascomycota</taxon>
        <taxon>Pezizomycotina</taxon>
        <taxon>Sordariomycetes</taxon>
        <taxon>Xylariomycetidae</taxon>
        <taxon>Xylariales</taxon>
        <taxon>Xylariaceae</taxon>
        <taxon>Xylaria</taxon>
    </lineage>
</organism>